<dbReference type="InterPro" id="IPR020904">
    <property type="entry name" value="Sc_DH/Rdtase_CS"/>
</dbReference>
<reference evidence="3 4" key="1">
    <citation type="submission" date="2020-07" db="EMBL/GenBank/DDBJ databases">
        <title>Sequencing the genomes of 1000 actinobacteria strains.</title>
        <authorList>
            <person name="Klenk H.-P."/>
        </authorList>
    </citation>
    <scope>NUCLEOTIDE SEQUENCE [LARGE SCALE GENOMIC DNA]</scope>
    <source>
        <strain evidence="3 4">DSM 43461</strain>
    </source>
</reference>
<evidence type="ECO:0000256" key="1">
    <source>
        <dbReference type="ARBA" id="ARBA00006484"/>
    </source>
</evidence>
<keyword evidence="2" id="KW-0560">Oxidoreductase</keyword>
<dbReference type="Proteomes" id="UP000591272">
    <property type="component" value="Unassembled WGS sequence"/>
</dbReference>
<evidence type="ECO:0000313" key="4">
    <source>
        <dbReference type="Proteomes" id="UP000591272"/>
    </source>
</evidence>
<dbReference type="InterPro" id="IPR002347">
    <property type="entry name" value="SDR_fam"/>
</dbReference>
<sequence>MSKPLAASTHSRNDQGALMSQIITGTPLEGRVAVVTGASSGIGEATAERLAQLGAKVALLARRKDRLEAAAERIAGGGGAALALPTDVTDRAAVLAAADRVTADLGPVDLVFANAGVQLISQIGDLKVEDWSAQIDLNIKGVMNTIEAFVRSLELVAAEGRPADLITTSSIAATRVLEKFSVYSGTKAYLSHLTRLLRTELGRKMVRVSTVEPGMVDTELPDHVTDPDATRLMADLLRQIDCLQSEDVAETVAFIASVPRHVNLTEITILPTAQAV</sequence>
<dbReference type="PANTHER" id="PTHR43669:SF3">
    <property type="entry name" value="ALCOHOL DEHYDROGENASE, PUTATIVE (AFU_ORTHOLOGUE AFUA_3G03445)-RELATED"/>
    <property type="match status" value="1"/>
</dbReference>
<gene>
    <name evidence="3" type="ORF">BJ999_005220</name>
</gene>
<organism evidence="3 4">
    <name type="scientific">Actinomadura citrea</name>
    <dbReference type="NCBI Taxonomy" id="46158"/>
    <lineage>
        <taxon>Bacteria</taxon>
        <taxon>Bacillati</taxon>
        <taxon>Actinomycetota</taxon>
        <taxon>Actinomycetes</taxon>
        <taxon>Streptosporangiales</taxon>
        <taxon>Thermomonosporaceae</taxon>
        <taxon>Actinomadura</taxon>
    </lineage>
</organism>
<dbReference type="InterPro" id="IPR036291">
    <property type="entry name" value="NAD(P)-bd_dom_sf"/>
</dbReference>
<comment type="similarity">
    <text evidence="1">Belongs to the short-chain dehydrogenases/reductases (SDR) family.</text>
</comment>
<dbReference type="AlphaFoldDB" id="A0A7Y9GEF8"/>
<dbReference type="Gene3D" id="3.40.50.720">
    <property type="entry name" value="NAD(P)-binding Rossmann-like Domain"/>
    <property type="match status" value="1"/>
</dbReference>
<dbReference type="PROSITE" id="PS00061">
    <property type="entry name" value="ADH_SHORT"/>
    <property type="match status" value="1"/>
</dbReference>
<comment type="caution">
    <text evidence="3">The sequence shown here is derived from an EMBL/GenBank/DDBJ whole genome shotgun (WGS) entry which is preliminary data.</text>
</comment>
<dbReference type="FunFam" id="3.40.50.720:FF:000047">
    <property type="entry name" value="NADP-dependent L-serine/L-allo-threonine dehydrogenase"/>
    <property type="match status" value="1"/>
</dbReference>
<dbReference type="PANTHER" id="PTHR43669">
    <property type="entry name" value="5-KETO-D-GLUCONATE 5-REDUCTASE"/>
    <property type="match status" value="1"/>
</dbReference>
<keyword evidence="4" id="KW-1185">Reference proteome</keyword>
<dbReference type="GO" id="GO:0016616">
    <property type="term" value="F:oxidoreductase activity, acting on the CH-OH group of donors, NAD or NADP as acceptor"/>
    <property type="evidence" value="ECO:0007669"/>
    <property type="project" value="UniProtKB-ARBA"/>
</dbReference>
<protein>
    <submittedName>
        <fullName evidence="3">NADP-dependent 3-hydroxy acid dehydrogenase YdfG</fullName>
    </submittedName>
</protein>
<dbReference type="PRINTS" id="PR00081">
    <property type="entry name" value="GDHRDH"/>
</dbReference>
<dbReference type="RefSeq" id="WP_229810782.1">
    <property type="nucleotide sequence ID" value="NZ_BMRD01000045.1"/>
</dbReference>
<dbReference type="Pfam" id="PF00106">
    <property type="entry name" value="adh_short"/>
    <property type="match status" value="1"/>
</dbReference>
<dbReference type="EMBL" id="JACCBT010000001">
    <property type="protein sequence ID" value="NYE14924.1"/>
    <property type="molecule type" value="Genomic_DNA"/>
</dbReference>
<proteinExistence type="inferred from homology"/>
<name>A0A7Y9GEF8_9ACTN</name>
<evidence type="ECO:0000313" key="3">
    <source>
        <dbReference type="EMBL" id="NYE14924.1"/>
    </source>
</evidence>
<accession>A0A7Y9GEF8</accession>
<evidence type="ECO:0000256" key="2">
    <source>
        <dbReference type="ARBA" id="ARBA00023002"/>
    </source>
</evidence>
<dbReference type="SUPFAM" id="SSF51735">
    <property type="entry name" value="NAD(P)-binding Rossmann-fold domains"/>
    <property type="match status" value="1"/>
</dbReference>